<dbReference type="OrthoDB" id="21264at2759"/>
<dbReference type="AlphaFoldDB" id="A0A6A4NRD8"/>
<dbReference type="Proteomes" id="UP000447434">
    <property type="component" value="Chromosome 21"/>
</dbReference>
<organism evidence="2 3">
    <name type="scientific">Lupinus albus</name>
    <name type="common">White lupine</name>
    <name type="synonym">Lupinus termis</name>
    <dbReference type="NCBI Taxonomy" id="3870"/>
    <lineage>
        <taxon>Eukaryota</taxon>
        <taxon>Viridiplantae</taxon>
        <taxon>Streptophyta</taxon>
        <taxon>Embryophyta</taxon>
        <taxon>Tracheophyta</taxon>
        <taxon>Spermatophyta</taxon>
        <taxon>Magnoliopsida</taxon>
        <taxon>eudicotyledons</taxon>
        <taxon>Gunneridae</taxon>
        <taxon>Pentapetalae</taxon>
        <taxon>rosids</taxon>
        <taxon>fabids</taxon>
        <taxon>Fabales</taxon>
        <taxon>Fabaceae</taxon>
        <taxon>Papilionoideae</taxon>
        <taxon>50 kb inversion clade</taxon>
        <taxon>genistoids sensu lato</taxon>
        <taxon>core genistoids</taxon>
        <taxon>Genisteae</taxon>
        <taxon>Lupinus</taxon>
    </lineage>
</organism>
<dbReference type="EMBL" id="WOCE01000021">
    <property type="protein sequence ID" value="KAE9590194.1"/>
    <property type="molecule type" value="Genomic_DNA"/>
</dbReference>
<sequence>MGSNHAYSLFIIGLNPPFGVKGSLANKFIDKALTFKPKLLILIVPKVTKRLDRKKGYGYDLIWEDDKMLSGKSFYLPGSVDTHEKQLEDWNVDPPPLYLWSRPDWTVRHRKIAQKYSHIRENYNVHGKGKDIKNYLMEENHDCYQNYLGLHAPDDFSSIFDGVPDDSSGIAHLVGEKSNISSQLKETLFPYCGREIDCENQLLHDEDGEMDMELSSP</sequence>
<feature type="domain" description="DM2" evidence="1">
    <location>
        <begin position="10"/>
        <end position="114"/>
    </location>
</feature>
<evidence type="ECO:0000313" key="3">
    <source>
        <dbReference type="Proteomes" id="UP000447434"/>
    </source>
</evidence>
<name>A0A6A4NRD8_LUPAL</name>
<gene>
    <name evidence="2" type="ORF">Lalb_Chr21g0317051</name>
</gene>
<proteinExistence type="predicted"/>
<evidence type="ECO:0000259" key="1">
    <source>
        <dbReference type="Pfam" id="PF26055"/>
    </source>
</evidence>
<dbReference type="Pfam" id="PF26055">
    <property type="entry name" value="Mtase_EDM2"/>
    <property type="match status" value="1"/>
</dbReference>
<reference evidence="3" key="1">
    <citation type="journal article" date="2020" name="Nat. Commun.">
        <title>Genome sequence of the cluster root forming white lupin.</title>
        <authorList>
            <person name="Hufnagel B."/>
            <person name="Marques A."/>
            <person name="Soriano A."/>
            <person name="Marques L."/>
            <person name="Divol F."/>
            <person name="Doumas P."/>
            <person name="Sallet E."/>
            <person name="Mancinotti D."/>
            <person name="Carrere S."/>
            <person name="Marande W."/>
            <person name="Arribat S."/>
            <person name="Keller J."/>
            <person name="Huneau C."/>
            <person name="Blein T."/>
            <person name="Aime D."/>
            <person name="Laguerre M."/>
            <person name="Taylor J."/>
            <person name="Schubert V."/>
            <person name="Nelson M."/>
            <person name="Geu-Flores F."/>
            <person name="Crespi M."/>
            <person name="Gallardo-Guerrero K."/>
            <person name="Delaux P.-M."/>
            <person name="Salse J."/>
            <person name="Berges H."/>
            <person name="Guyot R."/>
            <person name="Gouzy J."/>
            <person name="Peret B."/>
        </authorList>
    </citation>
    <scope>NUCLEOTIDE SEQUENCE [LARGE SCALE GENOMIC DNA]</scope>
    <source>
        <strain evidence="3">cv. Amiga</strain>
    </source>
</reference>
<protein>
    <recommendedName>
        <fullName evidence="1">DM2 domain-containing protein</fullName>
    </recommendedName>
</protein>
<keyword evidence="3" id="KW-1185">Reference proteome</keyword>
<dbReference type="InterPro" id="IPR058939">
    <property type="entry name" value="Mtase_EDM2"/>
</dbReference>
<accession>A0A6A4NRD8</accession>
<evidence type="ECO:0000313" key="2">
    <source>
        <dbReference type="EMBL" id="KAE9590194.1"/>
    </source>
</evidence>
<dbReference type="PANTHER" id="PTHR46235">
    <property type="entry name" value="PHD FINGER-CONTAINING PROTEIN DDB_G0268158"/>
    <property type="match status" value="1"/>
</dbReference>
<dbReference type="PANTHER" id="PTHR46235:SF13">
    <property type="entry name" value="EDM2-LIKE PROTEIN1"/>
    <property type="match status" value="1"/>
</dbReference>
<comment type="caution">
    <text evidence="2">The sequence shown here is derived from an EMBL/GenBank/DDBJ whole genome shotgun (WGS) entry which is preliminary data.</text>
</comment>